<feature type="domain" description="Alcohol dehydrogenase-like N-terminal" evidence="2">
    <location>
        <begin position="26"/>
        <end position="112"/>
    </location>
</feature>
<proteinExistence type="predicted"/>
<gene>
    <name evidence="3" type="ORF">GCM10010365_71150</name>
</gene>
<dbReference type="RefSeq" id="WP_308436806.1">
    <property type="nucleotide sequence ID" value="NZ_BMVW01000023.1"/>
</dbReference>
<dbReference type="SUPFAM" id="SSF50129">
    <property type="entry name" value="GroES-like"/>
    <property type="match status" value="1"/>
</dbReference>
<dbReference type="Gene3D" id="3.40.50.720">
    <property type="entry name" value="NAD(P)-binding Rossmann-like Domain"/>
    <property type="match status" value="1"/>
</dbReference>
<evidence type="ECO:0000259" key="2">
    <source>
        <dbReference type="Pfam" id="PF08240"/>
    </source>
</evidence>
<reference evidence="3" key="2">
    <citation type="submission" date="2020-09" db="EMBL/GenBank/DDBJ databases">
        <authorList>
            <person name="Sun Q."/>
            <person name="Ohkuma M."/>
        </authorList>
    </citation>
    <scope>NUCLEOTIDE SEQUENCE</scope>
    <source>
        <strain evidence="3">JCM 4815</strain>
    </source>
</reference>
<evidence type="ECO:0000313" key="3">
    <source>
        <dbReference type="EMBL" id="GGZ40079.1"/>
    </source>
</evidence>
<dbReference type="AlphaFoldDB" id="A0A918QDB4"/>
<evidence type="ECO:0000256" key="1">
    <source>
        <dbReference type="ARBA" id="ARBA00022857"/>
    </source>
</evidence>
<comment type="caution">
    <text evidence="3">The sequence shown here is derived from an EMBL/GenBank/DDBJ whole genome shotgun (WGS) entry which is preliminary data.</text>
</comment>
<accession>A0A918QDB4</accession>
<keyword evidence="1" id="KW-0521">NADP</keyword>
<dbReference type="PANTHER" id="PTHR44154">
    <property type="entry name" value="QUINONE OXIDOREDUCTASE"/>
    <property type="match status" value="1"/>
</dbReference>
<sequence>MRAAFIERLGPPEYVRYGELESPRSGPTDVMVDVIATTVNPVDTFVRSGAFRTPIECPLVISRDLVGVVADSRAPGFSPGDLVWSNSLGHNGRQGAAAERAVVAADRLYHLPAAVPSIEAVSVVHPAGTAYLALFTHGGFRVGETVLVGSAPRAMSGAPW</sequence>
<dbReference type="InterPro" id="IPR013154">
    <property type="entry name" value="ADH-like_N"/>
</dbReference>
<dbReference type="Pfam" id="PF08240">
    <property type="entry name" value="ADH_N"/>
    <property type="match status" value="1"/>
</dbReference>
<dbReference type="InterPro" id="IPR051603">
    <property type="entry name" value="Zinc-ADH_QOR/CCCR"/>
</dbReference>
<dbReference type="Proteomes" id="UP000622166">
    <property type="component" value="Unassembled WGS sequence"/>
</dbReference>
<dbReference type="Gene3D" id="3.90.180.10">
    <property type="entry name" value="Medium-chain alcohol dehydrogenases, catalytic domain"/>
    <property type="match status" value="1"/>
</dbReference>
<keyword evidence="4" id="KW-1185">Reference proteome</keyword>
<dbReference type="PANTHER" id="PTHR44154:SF1">
    <property type="entry name" value="QUINONE OXIDOREDUCTASE"/>
    <property type="match status" value="1"/>
</dbReference>
<dbReference type="InterPro" id="IPR011032">
    <property type="entry name" value="GroES-like_sf"/>
</dbReference>
<name>A0A918QDB4_9ACTN</name>
<protein>
    <recommendedName>
        <fullName evidence="2">Alcohol dehydrogenase-like N-terminal domain-containing protein</fullName>
    </recommendedName>
</protein>
<organism evidence="3 4">
    <name type="scientific">Streptomyces poonensis</name>
    <dbReference type="NCBI Taxonomy" id="68255"/>
    <lineage>
        <taxon>Bacteria</taxon>
        <taxon>Bacillati</taxon>
        <taxon>Actinomycetota</taxon>
        <taxon>Actinomycetes</taxon>
        <taxon>Kitasatosporales</taxon>
        <taxon>Streptomycetaceae</taxon>
        <taxon>Streptomyces</taxon>
    </lineage>
</organism>
<evidence type="ECO:0000313" key="4">
    <source>
        <dbReference type="Proteomes" id="UP000622166"/>
    </source>
</evidence>
<reference evidence="3" key="1">
    <citation type="journal article" date="2014" name="Int. J. Syst. Evol. Microbiol.">
        <title>Complete genome sequence of Corynebacterium casei LMG S-19264T (=DSM 44701T), isolated from a smear-ripened cheese.</title>
        <authorList>
            <consortium name="US DOE Joint Genome Institute (JGI-PGF)"/>
            <person name="Walter F."/>
            <person name="Albersmeier A."/>
            <person name="Kalinowski J."/>
            <person name="Ruckert C."/>
        </authorList>
    </citation>
    <scope>NUCLEOTIDE SEQUENCE</scope>
    <source>
        <strain evidence="3">JCM 4815</strain>
    </source>
</reference>
<dbReference type="EMBL" id="BMVW01000023">
    <property type="protein sequence ID" value="GGZ40079.1"/>
    <property type="molecule type" value="Genomic_DNA"/>
</dbReference>